<protein>
    <recommendedName>
        <fullName evidence="3">Nuclear transport factor 2 family protein</fullName>
    </recommendedName>
</protein>
<dbReference type="EMBL" id="JACHXK010000014">
    <property type="protein sequence ID" value="MBB3112721.1"/>
    <property type="molecule type" value="Genomic_DNA"/>
</dbReference>
<name>A0A7W5FPT2_9BACL</name>
<organism evidence="1 2">
    <name type="scientific">Paenibacillus phyllosphaerae</name>
    <dbReference type="NCBI Taxonomy" id="274593"/>
    <lineage>
        <taxon>Bacteria</taxon>
        <taxon>Bacillati</taxon>
        <taxon>Bacillota</taxon>
        <taxon>Bacilli</taxon>
        <taxon>Bacillales</taxon>
        <taxon>Paenibacillaceae</taxon>
        <taxon>Paenibacillus</taxon>
    </lineage>
</organism>
<sequence>MFIPYSALIAATLAAGSGVPASSSADSSHGEHMKVENSIHLNAEDAKEIAEVTRQYFEYANAHDFKKLNTTLYPKLEVEQPGSLALYPWFDAKQNKLTLQNLTLTSSFVNSYRRQEVMGSIGYLNGSTPDGGSVAYFKMDDGWKIISFD</sequence>
<evidence type="ECO:0000313" key="1">
    <source>
        <dbReference type="EMBL" id="MBB3112721.1"/>
    </source>
</evidence>
<dbReference type="RefSeq" id="WP_183602838.1">
    <property type="nucleotide sequence ID" value="NZ_JACHXK010000014.1"/>
</dbReference>
<evidence type="ECO:0008006" key="3">
    <source>
        <dbReference type="Google" id="ProtNLM"/>
    </source>
</evidence>
<comment type="caution">
    <text evidence="1">The sequence shown here is derived from an EMBL/GenBank/DDBJ whole genome shotgun (WGS) entry which is preliminary data.</text>
</comment>
<gene>
    <name evidence="1" type="ORF">FHS18_004823</name>
</gene>
<keyword evidence="2" id="KW-1185">Reference proteome</keyword>
<dbReference type="Proteomes" id="UP000570361">
    <property type="component" value="Unassembled WGS sequence"/>
</dbReference>
<reference evidence="1 2" key="1">
    <citation type="submission" date="2020-08" db="EMBL/GenBank/DDBJ databases">
        <title>Genomic Encyclopedia of Type Strains, Phase III (KMG-III): the genomes of soil and plant-associated and newly described type strains.</title>
        <authorList>
            <person name="Whitman W."/>
        </authorList>
    </citation>
    <scope>NUCLEOTIDE SEQUENCE [LARGE SCALE GENOMIC DNA]</scope>
    <source>
        <strain evidence="1 2">CECT 5862</strain>
    </source>
</reference>
<dbReference type="AlphaFoldDB" id="A0A7W5FPT2"/>
<proteinExistence type="predicted"/>
<accession>A0A7W5FPT2</accession>
<evidence type="ECO:0000313" key="2">
    <source>
        <dbReference type="Proteomes" id="UP000570361"/>
    </source>
</evidence>